<organism evidence="4 5">
    <name type="scientific">Streptomyces violascens</name>
    <dbReference type="NCBI Taxonomy" id="67381"/>
    <lineage>
        <taxon>Bacteria</taxon>
        <taxon>Bacillati</taxon>
        <taxon>Actinomycetota</taxon>
        <taxon>Actinomycetes</taxon>
        <taxon>Kitasatosporales</taxon>
        <taxon>Streptomycetaceae</taxon>
        <taxon>Streptomyces</taxon>
    </lineage>
</organism>
<evidence type="ECO:0000313" key="4">
    <source>
        <dbReference type="EMBL" id="GHI41160.1"/>
    </source>
</evidence>
<dbReference type="Pfam" id="PF14440">
    <property type="entry name" value="XOO_2897-deam"/>
    <property type="match status" value="1"/>
</dbReference>
<feature type="region of interest" description="Disordered" evidence="2">
    <location>
        <begin position="794"/>
        <end position="821"/>
    </location>
</feature>
<dbReference type="InterPro" id="IPR032722">
    <property type="entry name" value="Deaminase_XOO_2897"/>
</dbReference>
<evidence type="ECO:0000256" key="2">
    <source>
        <dbReference type="SAM" id="MobiDB-lite"/>
    </source>
</evidence>
<dbReference type="Gene3D" id="2.80.10.50">
    <property type="match status" value="2"/>
</dbReference>
<feature type="coiled-coil region" evidence="1">
    <location>
        <begin position="651"/>
        <end position="678"/>
    </location>
</feature>
<comment type="caution">
    <text evidence="4">The sequence shown here is derived from an EMBL/GenBank/DDBJ whole genome shotgun (WGS) entry which is preliminary data.</text>
</comment>
<proteinExistence type="predicted"/>
<name>A0ABQ3QV53_9ACTN</name>
<evidence type="ECO:0000313" key="5">
    <source>
        <dbReference type="Proteomes" id="UP001050808"/>
    </source>
</evidence>
<feature type="coiled-coil region" evidence="1">
    <location>
        <begin position="894"/>
        <end position="921"/>
    </location>
</feature>
<evidence type="ECO:0000256" key="1">
    <source>
        <dbReference type="SAM" id="Coils"/>
    </source>
</evidence>
<feature type="compositionally biased region" description="Basic and acidic residues" evidence="2">
    <location>
        <begin position="1131"/>
        <end position="1140"/>
    </location>
</feature>
<dbReference type="InterPro" id="IPR035992">
    <property type="entry name" value="Ricin_B-like_lectins"/>
</dbReference>
<dbReference type="EMBL" id="BNDY01000017">
    <property type="protein sequence ID" value="GHI41160.1"/>
    <property type="molecule type" value="Genomic_DNA"/>
</dbReference>
<feature type="domain" description="Ricin B lectin" evidence="3">
    <location>
        <begin position="376"/>
        <end position="508"/>
    </location>
</feature>
<evidence type="ECO:0000259" key="3">
    <source>
        <dbReference type="SMART" id="SM00458"/>
    </source>
</evidence>
<feature type="region of interest" description="Disordered" evidence="2">
    <location>
        <begin position="698"/>
        <end position="773"/>
    </location>
</feature>
<reference evidence="4" key="1">
    <citation type="submission" date="2024-05" db="EMBL/GenBank/DDBJ databases">
        <title>Whole genome shotgun sequence of Streptomyces violascens NBRC 12920.</title>
        <authorList>
            <person name="Komaki H."/>
            <person name="Tamura T."/>
        </authorList>
    </citation>
    <scope>NUCLEOTIDE SEQUENCE</scope>
    <source>
        <strain evidence="4">NBRC 12920</strain>
    </source>
</reference>
<feature type="compositionally biased region" description="Basic and acidic residues" evidence="2">
    <location>
        <begin position="794"/>
        <end position="812"/>
    </location>
</feature>
<feature type="region of interest" description="Disordered" evidence="2">
    <location>
        <begin position="1511"/>
        <end position="1533"/>
    </location>
</feature>
<keyword evidence="1" id="KW-0175">Coiled coil</keyword>
<dbReference type="PROSITE" id="PS50231">
    <property type="entry name" value="RICIN_B_LECTIN"/>
    <property type="match status" value="1"/>
</dbReference>
<keyword evidence="5" id="KW-1185">Reference proteome</keyword>
<accession>A0ABQ3QV53</accession>
<dbReference type="CDD" id="cd23451">
    <property type="entry name" value="beta-trefoil_Ricin_laminarinase"/>
    <property type="match status" value="1"/>
</dbReference>
<dbReference type="SMART" id="SM00458">
    <property type="entry name" value="RICIN"/>
    <property type="match status" value="1"/>
</dbReference>
<dbReference type="Pfam" id="PF00652">
    <property type="entry name" value="Ricin_B_lectin"/>
    <property type="match status" value="1"/>
</dbReference>
<feature type="region of interest" description="Disordered" evidence="2">
    <location>
        <begin position="1125"/>
        <end position="1157"/>
    </location>
</feature>
<dbReference type="SUPFAM" id="SSF50370">
    <property type="entry name" value="Ricin B-like lectins"/>
    <property type="match status" value="1"/>
</dbReference>
<feature type="compositionally biased region" description="Basic and acidic residues" evidence="2">
    <location>
        <begin position="733"/>
        <end position="766"/>
    </location>
</feature>
<feature type="compositionally biased region" description="Basic and acidic residues" evidence="2">
    <location>
        <begin position="1524"/>
        <end position="1533"/>
    </location>
</feature>
<gene>
    <name evidence="4" type="ORF">Sviol_55680</name>
</gene>
<sequence length="1533" mass="159332">MRSSPWFRTPRSRRSTVLTSVITSVTALAVTAGLAIQPGLTDLGRGAEAASNSYAWNEDTSAEQLRQDQCLMADVLRLGGSSMAQSAQDGLNQPADKLHTLADRQYWQKTPLATAYQADRDGAAKQLDAMAAKQKEWKGPLSGLSAPAGFASVADFSDPPGTAGDGRQSFYDQTGLSRWIADRFWKAESDFYQDSTPTADAKTLQAIDAVGLPRYGTDPTSGGLSGEEWNRALAERSAFQWLRGDWLDKAGSDDARIFLASGGFPRTAPQPGTAEYRIAVEDLKSRFASCAWRDPLDPDKVLGGITDTAASEWQQEVAAQAVQRNQILSASADATKALATGAKALGELLGDSWVADHIARWQDYWSPGGAGWVGDAPAVIEVHDAQGKCLDVEGGRTDNGTPVQLYTCNGTAAQQWRIYGDGRGSHLQSVDSLKCLDAAGGKTDDGTKIQIYQCNGTAAQGWEFNLRATTPLKNVGAGKCLDLHTFNNGNDAWLWPCNGTGAQKFDVKPTGHNGTVPPDTQFTQARNGINGAQSGAKQQLEILRAQLATAQKAAAASDTAEQTAYTSADAAGAPRGRGLLVGQQKNQVTQATLAALQAMVNAGVTAEAATRASGADSQTIAQRALAQAAQVQTEFRKKAAETAEWQAKAAADAAKIHRDNAKKDKETAEAKLADTLKAEGDAKAAAADAHAKRLAAEAEAATAKTEKDTAVVKQGEAAQHKQNAQTEAANAKTAKDKAEASEATAVEKKNAAVKARDNAKAKRDDAWDAQQKADAARAKADALAAYAQARESEADAKESRAAANEAAKHADEAEAAASKARSEADAASAAAAEADAAATRAEAAAKRARSDADAAQAAKAKADAAVKTATSAEADALAASQHAASEANTAVKLADEAEAKAKTAKTQADEASKEAAKAVEASAKAAGYAHVTAQAAEDAGNAAVQVAKPANDAIQLGSPYITTDSAAGLVVLAGQASKTIAEQQKAVADAHSQNAQNAAATAQALADQAQADTKEAYQHAANAARYAADARGYATEALGYAAAAATAASKAADSLARTIEYDRQATEDAAAANTAAGQAEGYAKDARTAADQAALDADAAHVAAAQATQDAKDARAAADRADIAATQAEQASKDADKLAKDAQTAADQGATKEKNKQITTGAGSIGGVFYKSRFEPVGDPEILKKDNCNILAHTGDCVLTAKVTGKVFVDLYLCTNPDIPDAQAGCLASDTLYLTTQELKKPETQEITHVITPQAFNDAVSKGFVKALTEDFVGCWDKITGGGGSWGNCGWAAFDITTLVLGSAAINAIADGVKSLDAAVRFGIGVGDAWKGLRAAGLTDAAITGIGAKLFDRFVKACGTGARAMLSARMPAAKGSCPLELIGYNSDELSHLAFEYRVENGFYGADHNVAVARVPGWNDPKTGDLVVASSGWSGHSETEILDILKAKGVDPKKITAMYTERQPCKDCDDALAKALGPDVTVTYSVPYALEYAPASKQLLAQYISQAKGGRMARSTARGQGAEVQKQDAPEPLM</sequence>
<protein>
    <recommendedName>
        <fullName evidence="3">Ricin B lectin domain-containing protein</fullName>
    </recommendedName>
</protein>
<dbReference type="InterPro" id="IPR000772">
    <property type="entry name" value="Ricin_B_lectin"/>
</dbReference>
<dbReference type="Proteomes" id="UP001050808">
    <property type="component" value="Unassembled WGS sequence"/>
</dbReference>